<dbReference type="PANTHER" id="PTHR11893">
    <property type="entry name" value="INNEXIN"/>
    <property type="match status" value="1"/>
</dbReference>
<protein>
    <recommendedName>
        <fullName evidence="12">Innexin</fullName>
    </recommendedName>
</protein>
<evidence type="ECO:0000256" key="9">
    <source>
        <dbReference type="ARBA" id="ARBA00023065"/>
    </source>
</evidence>
<keyword evidence="4" id="KW-1003">Cell membrane</keyword>
<dbReference type="Proteomes" id="UP000095283">
    <property type="component" value="Unplaced"/>
</dbReference>
<keyword evidence="11 12" id="KW-0407">Ion channel</keyword>
<evidence type="ECO:0000256" key="8">
    <source>
        <dbReference type="ARBA" id="ARBA00022989"/>
    </source>
</evidence>
<dbReference type="PROSITE" id="PS51013">
    <property type="entry name" value="PANNEXIN"/>
    <property type="match status" value="1"/>
</dbReference>
<evidence type="ECO:0000256" key="7">
    <source>
        <dbReference type="ARBA" id="ARBA00022949"/>
    </source>
</evidence>
<dbReference type="WBParaSite" id="Hba_19052">
    <property type="protein sequence ID" value="Hba_19052"/>
    <property type="gene ID" value="Hba_19052"/>
</dbReference>
<evidence type="ECO:0000256" key="2">
    <source>
        <dbReference type="ARBA" id="ARBA00004651"/>
    </source>
</evidence>
<dbReference type="GO" id="GO:0005886">
    <property type="term" value="C:plasma membrane"/>
    <property type="evidence" value="ECO:0007669"/>
    <property type="project" value="UniProtKB-SubCell"/>
</dbReference>
<keyword evidence="7" id="KW-0965">Cell junction</keyword>
<dbReference type="GO" id="GO:0005921">
    <property type="term" value="C:gap junction"/>
    <property type="evidence" value="ECO:0007669"/>
    <property type="project" value="UniProtKB-SubCell"/>
</dbReference>
<evidence type="ECO:0000256" key="4">
    <source>
        <dbReference type="ARBA" id="ARBA00022475"/>
    </source>
</evidence>
<feature type="transmembrane region" description="Helical" evidence="12">
    <location>
        <begin position="23"/>
        <end position="41"/>
    </location>
</feature>
<evidence type="ECO:0000256" key="11">
    <source>
        <dbReference type="ARBA" id="ARBA00023303"/>
    </source>
</evidence>
<proteinExistence type="inferred from homology"/>
<dbReference type="PANTHER" id="PTHR11893:SF45">
    <property type="entry name" value="INNEXIN"/>
    <property type="match status" value="1"/>
</dbReference>
<comment type="function">
    <text evidence="12">Structural component of the gap junctions.</text>
</comment>
<dbReference type="PRINTS" id="PR01262">
    <property type="entry name" value="INNEXIN"/>
</dbReference>
<dbReference type="Pfam" id="PF00876">
    <property type="entry name" value="Innexin"/>
    <property type="match status" value="1"/>
</dbReference>
<keyword evidence="5 12" id="KW-0812">Transmembrane</keyword>
<accession>A0A1I7XMU4</accession>
<organism evidence="13 14">
    <name type="scientific">Heterorhabditis bacteriophora</name>
    <name type="common">Entomopathogenic nematode worm</name>
    <dbReference type="NCBI Taxonomy" id="37862"/>
    <lineage>
        <taxon>Eukaryota</taxon>
        <taxon>Metazoa</taxon>
        <taxon>Ecdysozoa</taxon>
        <taxon>Nematoda</taxon>
        <taxon>Chromadorea</taxon>
        <taxon>Rhabditida</taxon>
        <taxon>Rhabditina</taxon>
        <taxon>Rhabditomorpha</taxon>
        <taxon>Strongyloidea</taxon>
        <taxon>Heterorhabditidae</taxon>
        <taxon>Heterorhabditis</taxon>
    </lineage>
</organism>
<gene>
    <name evidence="12" type="primary">inx</name>
</gene>
<sequence length="276" mass="32182">MFFLDAFLKGLKPQYDDDACDRLNYYFTPMLLVIFSLTLSAKQYVGQPIQCWIPAQFTGAWEQYSENYCFVQNTYFVRPDGYIPDSTAERENSEIGYYQWVPFILGLQAILFYLPALFWRLFNWQSGSRTLATVLLIVFRALFITINTYLMSFLLRKDMISIIVIFTARTTSFVHRGMYLTSLYLLVKIMYLIQVVVQFVILNKVTMCDFEVRNLIYWCAQLLSEAKRKQFIGSYLKVFGLVNEDEIAGASAESPRAPPLDDVDGFQERIDKQPMH</sequence>
<evidence type="ECO:0000256" key="12">
    <source>
        <dbReference type="RuleBase" id="RU010713"/>
    </source>
</evidence>
<keyword evidence="10 12" id="KW-0472">Membrane</keyword>
<dbReference type="GO" id="GO:0034220">
    <property type="term" value="P:monoatomic ion transmembrane transport"/>
    <property type="evidence" value="ECO:0007669"/>
    <property type="project" value="UniProtKB-KW"/>
</dbReference>
<name>A0A1I7XMU4_HETBA</name>
<evidence type="ECO:0000256" key="1">
    <source>
        <dbReference type="ARBA" id="ARBA00004610"/>
    </source>
</evidence>
<feature type="transmembrane region" description="Helical" evidence="12">
    <location>
        <begin position="134"/>
        <end position="156"/>
    </location>
</feature>
<keyword evidence="13" id="KW-1185">Reference proteome</keyword>
<reference evidence="14" key="1">
    <citation type="submission" date="2016-11" db="UniProtKB">
        <authorList>
            <consortium name="WormBaseParasite"/>
        </authorList>
    </citation>
    <scope>IDENTIFICATION</scope>
</reference>
<evidence type="ECO:0000313" key="13">
    <source>
        <dbReference type="Proteomes" id="UP000095283"/>
    </source>
</evidence>
<evidence type="ECO:0000256" key="3">
    <source>
        <dbReference type="ARBA" id="ARBA00022448"/>
    </source>
</evidence>
<keyword evidence="3 12" id="KW-0813">Transport</keyword>
<keyword evidence="8 12" id="KW-1133">Transmembrane helix</keyword>
<dbReference type="InterPro" id="IPR000990">
    <property type="entry name" value="Innexin"/>
</dbReference>
<evidence type="ECO:0000313" key="14">
    <source>
        <dbReference type="WBParaSite" id="Hba_19052"/>
    </source>
</evidence>
<feature type="transmembrane region" description="Helical" evidence="12">
    <location>
        <begin position="100"/>
        <end position="122"/>
    </location>
</feature>
<feature type="transmembrane region" description="Helical" evidence="12">
    <location>
        <begin position="177"/>
        <end position="201"/>
    </location>
</feature>
<evidence type="ECO:0000256" key="10">
    <source>
        <dbReference type="ARBA" id="ARBA00023136"/>
    </source>
</evidence>
<comment type="subcellular location">
    <subcellularLocation>
        <location evidence="1">Cell junction</location>
        <location evidence="1">Gap junction</location>
    </subcellularLocation>
    <subcellularLocation>
        <location evidence="2 12">Cell membrane</location>
        <topology evidence="2 12">Multi-pass membrane protein</topology>
    </subcellularLocation>
</comment>
<dbReference type="AlphaFoldDB" id="A0A1I7XMU4"/>
<evidence type="ECO:0000256" key="5">
    <source>
        <dbReference type="ARBA" id="ARBA00022692"/>
    </source>
</evidence>
<dbReference type="GO" id="GO:0005243">
    <property type="term" value="F:gap junction channel activity"/>
    <property type="evidence" value="ECO:0007669"/>
    <property type="project" value="TreeGrafter"/>
</dbReference>
<keyword evidence="9 12" id="KW-0406">Ion transport</keyword>
<comment type="similarity">
    <text evidence="12">Belongs to the pannexin family.</text>
</comment>
<keyword evidence="6" id="KW-0303">Gap junction</keyword>
<evidence type="ECO:0000256" key="6">
    <source>
        <dbReference type="ARBA" id="ARBA00022868"/>
    </source>
</evidence>